<gene>
    <name evidence="1" type="ORF">M9H77_21980</name>
</gene>
<proteinExistence type="predicted"/>
<organism evidence="1 2">
    <name type="scientific">Catharanthus roseus</name>
    <name type="common">Madagascar periwinkle</name>
    <name type="synonym">Vinca rosea</name>
    <dbReference type="NCBI Taxonomy" id="4058"/>
    <lineage>
        <taxon>Eukaryota</taxon>
        <taxon>Viridiplantae</taxon>
        <taxon>Streptophyta</taxon>
        <taxon>Embryophyta</taxon>
        <taxon>Tracheophyta</taxon>
        <taxon>Spermatophyta</taxon>
        <taxon>Magnoliopsida</taxon>
        <taxon>eudicotyledons</taxon>
        <taxon>Gunneridae</taxon>
        <taxon>Pentapetalae</taxon>
        <taxon>asterids</taxon>
        <taxon>lamiids</taxon>
        <taxon>Gentianales</taxon>
        <taxon>Apocynaceae</taxon>
        <taxon>Rauvolfioideae</taxon>
        <taxon>Vinceae</taxon>
        <taxon>Catharanthinae</taxon>
        <taxon>Catharanthus</taxon>
    </lineage>
</organism>
<protein>
    <submittedName>
        <fullName evidence="1">Uncharacterized protein</fullName>
    </submittedName>
</protein>
<accession>A0ACC0ARP6</accession>
<comment type="caution">
    <text evidence="1">The sequence shown here is derived from an EMBL/GenBank/DDBJ whole genome shotgun (WGS) entry which is preliminary data.</text>
</comment>
<keyword evidence="2" id="KW-1185">Reference proteome</keyword>
<name>A0ACC0ARP6_CATRO</name>
<reference evidence="2" key="1">
    <citation type="journal article" date="2023" name="Nat. Plants">
        <title>Single-cell RNA sequencing provides a high-resolution roadmap for understanding the multicellular compartmentation of specialized metabolism.</title>
        <authorList>
            <person name="Sun S."/>
            <person name="Shen X."/>
            <person name="Li Y."/>
            <person name="Li Y."/>
            <person name="Wang S."/>
            <person name="Li R."/>
            <person name="Zhang H."/>
            <person name="Shen G."/>
            <person name="Guo B."/>
            <person name="Wei J."/>
            <person name="Xu J."/>
            <person name="St-Pierre B."/>
            <person name="Chen S."/>
            <person name="Sun C."/>
        </authorList>
    </citation>
    <scope>NUCLEOTIDE SEQUENCE [LARGE SCALE GENOMIC DNA]</scope>
</reference>
<dbReference type="Proteomes" id="UP001060085">
    <property type="component" value="Linkage Group LG05"/>
</dbReference>
<dbReference type="EMBL" id="CM044705">
    <property type="protein sequence ID" value="KAI5662657.1"/>
    <property type="molecule type" value="Genomic_DNA"/>
</dbReference>
<evidence type="ECO:0000313" key="1">
    <source>
        <dbReference type="EMBL" id="KAI5662657.1"/>
    </source>
</evidence>
<sequence length="119" mass="14105">MRKYSICDKILVRKYFFLPYKYNKIIGRPNVNFSPNFLATRLARTFPHCFLFFFFFFFFLLGRALSGEMHSVVTKYYSFLLTTLILHYRPFTSFIFFFTGGSFIVLSLLLCSSFVSQGQ</sequence>
<evidence type="ECO:0000313" key="2">
    <source>
        <dbReference type="Proteomes" id="UP001060085"/>
    </source>
</evidence>